<dbReference type="Proteomes" id="UP001060215">
    <property type="component" value="Chromosome 12"/>
</dbReference>
<sequence>MEIVGTSRQGTSSGNGDASIDMVGLVKFIREKLDKLSCPSPECCIYEVPKTLKKINEDAYTPRTVSIGPLHHGKAGLKHMEEHKLRYFNDFMQRSGKSLEELVQIMEEMEKRIRECYAETINLKSEIFLKIILVDAAFIIEVLLRYSFPDLIITPNDRIFGKPWMISYIKHDLFLLENQIPFFVLQDLFKMINIQFSPNETLLKTFIDFTLNWFRSYSYLEVQELLVPEHIDPSEIKHILDFLRICLIPKQSLQPSRQSSQQNERKFDRPSATELHEAGVEFKVSSSKNLFDIKFSGNILEIPHTRIVDSTERLLRNIIAYEQCHYDVTFFGAYTLIMDYLINTSKDVELLVQAKIIENWLSDNSDVSNLFNGLSKEVNVKIEEYYFTKLHEELNDYCEIRSHKWKATLRQDYCNTPWRVLSITVAAILLGLTFIQSLCSLVSCNK</sequence>
<dbReference type="EMBL" id="CM045769">
    <property type="protein sequence ID" value="KAI7993420.1"/>
    <property type="molecule type" value="Genomic_DNA"/>
</dbReference>
<keyword evidence="2" id="KW-1185">Reference proteome</keyword>
<reference evidence="1 2" key="1">
    <citation type="journal article" date="2022" name="Plant J.">
        <title>Chromosome-level genome of Camellia lanceoleosa provides a valuable resource for understanding genome evolution and self-incompatibility.</title>
        <authorList>
            <person name="Gong W."/>
            <person name="Xiao S."/>
            <person name="Wang L."/>
            <person name="Liao Z."/>
            <person name="Chang Y."/>
            <person name="Mo W."/>
            <person name="Hu G."/>
            <person name="Li W."/>
            <person name="Zhao G."/>
            <person name="Zhu H."/>
            <person name="Hu X."/>
            <person name="Ji K."/>
            <person name="Xiang X."/>
            <person name="Song Q."/>
            <person name="Yuan D."/>
            <person name="Jin S."/>
            <person name="Zhang L."/>
        </authorList>
    </citation>
    <scope>NUCLEOTIDE SEQUENCE [LARGE SCALE GENOMIC DNA]</scope>
    <source>
        <strain evidence="1">SQ_2022a</strain>
    </source>
</reference>
<gene>
    <name evidence="1" type="ORF">LOK49_LG11G01554</name>
</gene>
<comment type="caution">
    <text evidence="1">The sequence shown here is derived from an EMBL/GenBank/DDBJ whole genome shotgun (WGS) entry which is preliminary data.</text>
</comment>
<evidence type="ECO:0000313" key="2">
    <source>
        <dbReference type="Proteomes" id="UP001060215"/>
    </source>
</evidence>
<evidence type="ECO:0000313" key="1">
    <source>
        <dbReference type="EMBL" id="KAI7993420.1"/>
    </source>
</evidence>
<accession>A0ACC0FXM2</accession>
<name>A0ACC0FXM2_9ERIC</name>
<organism evidence="1 2">
    <name type="scientific">Camellia lanceoleosa</name>
    <dbReference type="NCBI Taxonomy" id="1840588"/>
    <lineage>
        <taxon>Eukaryota</taxon>
        <taxon>Viridiplantae</taxon>
        <taxon>Streptophyta</taxon>
        <taxon>Embryophyta</taxon>
        <taxon>Tracheophyta</taxon>
        <taxon>Spermatophyta</taxon>
        <taxon>Magnoliopsida</taxon>
        <taxon>eudicotyledons</taxon>
        <taxon>Gunneridae</taxon>
        <taxon>Pentapetalae</taxon>
        <taxon>asterids</taxon>
        <taxon>Ericales</taxon>
        <taxon>Theaceae</taxon>
        <taxon>Camellia</taxon>
    </lineage>
</organism>
<protein>
    <submittedName>
        <fullName evidence="1">UPF0481 protein</fullName>
    </submittedName>
</protein>
<proteinExistence type="predicted"/>